<evidence type="ECO:0000313" key="4">
    <source>
        <dbReference type="EMBL" id="KAF5604075.1"/>
    </source>
</evidence>
<reference evidence="4 5" key="1">
    <citation type="submission" date="2020-05" db="EMBL/GenBank/DDBJ databases">
        <title>Identification and distribution of gene clusters putatively required for synthesis of sphingolipid metabolism inhibitors in phylogenetically diverse species of the filamentous fungus Fusarium.</title>
        <authorList>
            <person name="Kim H.-S."/>
            <person name="Busman M."/>
            <person name="Brown D.W."/>
            <person name="Divon H."/>
            <person name="Uhlig S."/>
            <person name="Proctor R.H."/>
        </authorList>
    </citation>
    <scope>NUCLEOTIDE SEQUENCE [LARGE SCALE GENOMIC DNA]</scope>
    <source>
        <strain evidence="4 5">NRRL 36939</strain>
    </source>
</reference>
<keyword evidence="2" id="KW-1133">Transmembrane helix</keyword>
<feature type="region of interest" description="Disordered" evidence="1">
    <location>
        <begin position="439"/>
        <end position="462"/>
    </location>
</feature>
<dbReference type="Gene3D" id="2.40.70.10">
    <property type="entry name" value="Acid Proteases"/>
    <property type="match status" value="2"/>
</dbReference>
<comment type="caution">
    <text evidence="4">The sequence shown here is derived from an EMBL/GenBank/DDBJ whole genome shotgun (WGS) entry which is preliminary data.</text>
</comment>
<dbReference type="InterPro" id="IPR033121">
    <property type="entry name" value="PEPTIDASE_A1"/>
</dbReference>
<protein>
    <recommendedName>
        <fullName evidence="3">Peptidase A1 domain-containing protein</fullName>
    </recommendedName>
</protein>
<dbReference type="PROSITE" id="PS51767">
    <property type="entry name" value="PEPTIDASE_A1"/>
    <property type="match status" value="1"/>
</dbReference>
<dbReference type="SUPFAM" id="SSF50630">
    <property type="entry name" value="Acid proteases"/>
    <property type="match status" value="1"/>
</dbReference>
<proteinExistence type="predicted"/>
<dbReference type="Pfam" id="PF00026">
    <property type="entry name" value="Asp"/>
    <property type="match status" value="1"/>
</dbReference>
<sequence length="568" mass="62599">MVWTLFSLFALAYAARTPREVEWSDQSYGPDGPWNAVQVRIGSKNQSMALFPGATWETWVISDDYCQGEACFASKAGTFSKNAGYRNERNRSVELDGFMQGVELEGDAGIWYRNDITINDINIANASVAVVDDAKMKYPGGKAVPLSLGCLSVGAPNAINQSFEQPDKTSSFNANLLPGFLWDRDLTLANSFGMHIGSPNPKIPGSLVFGGYDKARIIGNVLIRPGSPRDGGIELDDISIEGFGKNPPKAKEGLLAKGNSTLSKGLNVTIDGCSPYLTLPKSTCDSIAEYLPVTFNEDLGLYLWDTESEDYERIVNSATALSFSFPNVGDITKIRVPLMHLNLTLSEPIVDSPIPYFPCHVNDNGRYVLGRAFLQDAFLGANWGPDVNRWWLAQAPGPGLQGARDIQSTGSSDMGVESSDGQFETNAWEMSWASAWNDEAAPLSTPSKKTQSEKDEDGKKPFMPTASQVGMGIGFGSAFGVILLGVGVFIWRRKRRSYPEKVRMKKEPFDGFSVDWPPSDLPPQEMHVPRHKMPPYEMSADERRIYEMHAHHVQQKRPLIERYELPGS</sequence>
<evidence type="ECO:0000256" key="1">
    <source>
        <dbReference type="SAM" id="MobiDB-lite"/>
    </source>
</evidence>
<name>A0A8H5PV35_9HYPO</name>
<evidence type="ECO:0000256" key="2">
    <source>
        <dbReference type="SAM" id="Phobius"/>
    </source>
</evidence>
<keyword evidence="2" id="KW-0472">Membrane</keyword>
<keyword evidence="2" id="KW-0812">Transmembrane</keyword>
<feature type="compositionally biased region" description="Basic and acidic residues" evidence="1">
    <location>
        <begin position="450"/>
        <end position="460"/>
    </location>
</feature>
<dbReference type="EMBL" id="JAAOAS010000020">
    <property type="protein sequence ID" value="KAF5604075.1"/>
    <property type="molecule type" value="Genomic_DNA"/>
</dbReference>
<dbReference type="OrthoDB" id="4074350at2759"/>
<dbReference type="InterPro" id="IPR021109">
    <property type="entry name" value="Peptidase_aspartic_dom_sf"/>
</dbReference>
<organism evidence="4 5">
    <name type="scientific">Fusarium pseudocircinatum</name>
    <dbReference type="NCBI Taxonomy" id="56676"/>
    <lineage>
        <taxon>Eukaryota</taxon>
        <taxon>Fungi</taxon>
        <taxon>Dikarya</taxon>
        <taxon>Ascomycota</taxon>
        <taxon>Pezizomycotina</taxon>
        <taxon>Sordariomycetes</taxon>
        <taxon>Hypocreomycetidae</taxon>
        <taxon>Hypocreales</taxon>
        <taxon>Nectriaceae</taxon>
        <taxon>Fusarium</taxon>
        <taxon>Fusarium fujikuroi species complex</taxon>
    </lineage>
</organism>
<feature type="domain" description="Peptidase A1" evidence="3">
    <location>
        <begin position="35"/>
        <end position="393"/>
    </location>
</feature>
<gene>
    <name evidence="4" type="ORF">FPCIR_1009</name>
</gene>
<dbReference type="AlphaFoldDB" id="A0A8H5PV35"/>
<feature type="transmembrane region" description="Helical" evidence="2">
    <location>
        <begin position="469"/>
        <end position="491"/>
    </location>
</feature>
<accession>A0A8H5PV35</accession>
<dbReference type="Proteomes" id="UP000546213">
    <property type="component" value="Unassembled WGS sequence"/>
</dbReference>
<evidence type="ECO:0000259" key="3">
    <source>
        <dbReference type="PROSITE" id="PS51767"/>
    </source>
</evidence>
<keyword evidence="5" id="KW-1185">Reference proteome</keyword>
<feature type="region of interest" description="Disordered" evidence="1">
    <location>
        <begin position="401"/>
        <end position="420"/>
    </location>
</feature>
<evidence type="ECO:0000313" key="5">
    <source>
        <dbReference type="Proteomes" id="UP000546213"/>
    </source>
</evidence>